<protein>
    <recommendedName>
        <fullName evidence="6">Molybdopterin molybdenumtransferase</fullName>
        <ecNumber evidence="6">2.10.1.1</ecNumber>
    </recommendedName>
</protein>
<evidence type="ECO:0000313" key="8">
    <source>
        <dbReference type="EMBL" id="ABG63818.1"/>
    </source>
</evidence>
<dbReference type="GO" id="GO:0061599">
    <property type="term" value="F:molybdopterin molybdotransferase activity"/>
    <property type="evidence" value="ECO:0007669"/>
    <property type="project" value="UniProtKB-UniRule"/>
</dbReference>
<dbReference type="Gene3D" id="2.170.190.11">
    <property type="entry name" value="Molybdopterin biosynthesis moea protein, domain 3"/>
    <property type="match status" value="1"/>
</dbReference>
<organism evidence="8">
    <name type="scientific">Chelativorans sp. (strain BNC1)</name>
    <dbReference type="NCBI Taxonomy" id="266779"/>
    <lineage>
        <taxon>Bacteria</taxon>
        <taxon>Pseudomonadati</taxon>
        <taxon>Pseudomonadota</taxon>
        <taxon>Alphaproteobacteria</taxon>
        <taxon>Hyphomicrobiales</taxon>
        <taxon>Phyllobacteriaceae</taxon>
        <taxon>Chelativorans</taxon>
    </lineage>
</organism>
<dbReference type="HOGENOM" id="CLU_010186_7_2_5"/>
<dbReference type="KEGG" id="mes:Meso_2434"/>
<dbReference type="Gene3D" id="2.40.340.10">
    <property type="entry name" value="MoeA, C-terminal, domain IV"/>
    <property type="match status" value="1"/>
</dbReference>
<dbReference type="SUPFAM" id="SSF53218">
    <property type="entry name" value="Molybdenum cofactor biosynthesis proteins"/>
    <property type="match status" value="1"/>
</dbReference>
<dbReference type="SMART" id="SM00852">
    <property type="entry name" value="MoCF_biosynth"/>
    <property type="match status" value="1"/>
</dbReference>
<keyword evidence="6" id="KW-0460">Magnesium</keyword>
<comment type="pathway">
    <text evidence="2 6">Cofactor biosynthesis; molybdopterin biosynthesis.</text>
</comment>
<keyword evidence="6" id="KW-0500">Molybdenum</keyword>
<dbReference type="Pfam" id="PF00994">
    <property type="entry name" value="MoCF_biosynth"/>
    <property type="match status" value="1"/>
</dbReference>
<dbReference type="Pfam" id="PF03453">
    <property type="entry name" value="MoeA_N"/>
    <property type="match status" value="1"/>
</dbReference>
<dbReference type="UniPathway" id="UPA00344"/>
<comment type="cofactor">
    <cofactor evidence="6">
        <name>Mg(2+)</name>
        <dbReference type="ChEBI" id="CHEBI:18420"/>
    </cofactor>
</comment>
<evidence type="ECO:0000256" key="5">
    <source>
        <dbReference type="ARBA" id="ARBA00047317"/>
    </source>
</evidence>
<dbReference type="InterPro" id="IPR001453">
    <property type="entry name" value="MoaB/Mog_dom"/>
</dbReference>
<dbReference type="InterPro" id="IPR036135">
    <property type="entry name" value="MoeA_linker/N_sf"/>
</dbReference>
<evidence type="ECO:0000259" key="7">
    <source>
        <dbReference type="SMART" id="SM00852"/>
    </source>
</evidence>
<dbReference type="InterPro" id="IPR038987">
    <property type="entry name" value="MoeA-like"/>
</dbReference>
<dbReference type="PANTHER" id="PTHR10192:SF5">
    <property type="entry name" value="GEPHYRIN"/>
    <property type="match status" value="1"/>
</dbReference>
<name>Q11FK7_CHESB</name>
<comment type="similarity">
    <text evidence="3 6">Belongs to the MoeA family.</text>
</comment>
<dbReference type="SUPFAM" id="SSF63882">
    <property type="entry name" value="MoeA N-terminal region -like"/>
    <property type="match status" value="1"/>
</dbReference>
<evidence type="ECO:0000256" key="3">
    <source>
        <dbReference type="ARBA" id="ARBA00010763"/>
    </source>
</evidence>
<dbReference type="InterPro" id="IPR005110">
    <property type="entry name" value="MoeA_linker/N"/>
</dbReference>
<reference evidence="8" key="1">
    <citation type="submission" date="2006-06" db="EMBL/GenBank/DDBJ databases">
        <title>Complete sequence of chromosome of Chelativorans sp. BNC1.</title>
        <authorList>
            <consortium name="US DOE Joint Genome Institute"/>
            <person name="Copeland A."/>
            <person name="Lucas S."/>
            <person name="Lapidus A."/>
            <person name="Barry K."/>
            <person name="Detter J.C."/>
            <person name="Glavina del Rio T."/>
            <person name="Hammon N."/>
            <person name="Israni S."/>
            <person name="Dalin E."/>
            <person name="Tice H."/>
            <person name="Pitluck S."/>
            <person name="Chertkov O."/>
            <person name="Brettin T."/>
            <person name="Bruce D."/>
            <person name="Han C."/>
            <person name="Tapia R."/>
            <person name="Gilna P."/>
            <person name="Schmutz J."/>
            <person name="Larimer F."/>
            <person name="Land M."/>
            <person name="Hauser L."/>
            <person name="Kyrpides N."/>
            <person name="Mikhailova N."/>
            <person name="Richardson P."/>
        </authorList>
    </citation>
    <scope>NUCLEOTIDE SEQUENCE</scope>
    <source>
        <strain evidence="8">BNC1</strain>
    </source>
</reference>
<evidence type="ECO:0000256" key="2">
    <source>
        <dbReference type="ARBA" id="ARBA00005046"/>
    </source>
</evidence>
<gene>
    <name evidence="8" type="ordered locus">Meso_2434</name>
</gene>
<dbReference type="EC" id="2.10.1.1" evidence="6"/>
<dbReference type="InterPro" id="IPR008284">
    <property type="entry name" value="MoCF_biosynth_CS"/>
</dbReference>
<keyword evidence="4 6" id="KW-0501">Molybdenum cofactor biosynthesis</keyword>
<dbReference type="SUPFAM" id="SSF63867">
    <property type="entry name" value="MoeA C-terminal domain-like"/>
    <property type="match status" value="1"/>
</dbReference>
<evidence type="ECO:0000256" key="6">
    <source>
        <dbReference type="RuleBase" id="RU365090"/>
    </source>
</evidence>
<dbReference type="PROSITE" id="PS01078">
    <property type="entry name" value="MOCF_BIOSYNTHESIS_1"/>
    <property type="match status" value="1"/>
</dbReference>
<dbReference type="AlphaFoldDB" id="Q11FK7"/>
<dbReference type="EMBL" id="CP000390">
    <property type="protein sequence ID" value="ABG63818.1"/>
    <property type="molecule type" value="Genomic_DNA"/>
</dbReference>
<dbReference type="GO" id="GO:0046872">
    <property type="term" value="F:metal ion binding"/>
    <property type="evidence" value="ECO:0007669"/>
    <property type="project" value="UniProtKB-UniRule"/>
</dbReference>
<feature type="domain" description="MoaB/Mog" evidence="7">
    <location>
        <begin position="173"/>
        <end position="294"/>
    </location>
</feature>
<dbReference type="STRING" id="266779.Meso_2434"/>
<accession>Q11FK7</accession>
<dbReference type="InterPro" id="IPR036688">
    <property type="entry name" value="MoeA_C_domain_IV_sf"/>
</dbReference>
<dbReference type="eggNOG" id="COG0303">
    <property type="taxonomic scope" value="Bacteria"/>
</dbReference>
<comment type="catalytic activity">
    <reaction evidence="5">
        <text>adenylyl-molybdopterin + molybdate = Mo-molybdopterin + AMP + H(+)</text>
        <dbReference type="Rhea" id="RHEA:35047"/>
        <dbReference type="ChEBI" id="CHEBI:15378"/>
        <dbReference type="ChEBI" id="CHEBI:36264"/>
        <dbReference type="ChEBI" id="CHEBI:62727"/>
        <dbReference type="ChEBI" id="CHEBI:71302"/>
        <dbReference type="ChEBI" id="CHEBI:456215"/>
        <dbReference type="EC" id="2.10.1.1"/>
    </reaction>
</comment>
<proteinExistence type="inferred from homology"/>
<evidence type="ECO:0000256" key="4">
    <source>
        <dbReference type="ARBA" id="ARBA00023150"/>
    </source>
</evidence>
<keyword evidence="6" id="KW-0479">Metal-binding</keyword>
<comment type="function">
    <text evidence="1 6">Catalyzes the insertion of molybdate into adenylated molybdopterin with the concomitant release of AMP.</text>
</comment>
<keyword evidence="6" id="KW-0808">Transferase</keyword>
<sequence length="375" mass="38551">MMTTPPPAGILTNLKAALAALLDGVRPVAPCFVPLEQALGRVAAEMPGIAAQPQRNIAAIDGWACRALDLVGASSYSPLALPTVPIWVETGEVMPEDCDCVLEADLVDCSGPMAQAVGEAAPGQGMRRAGEDLAAGRPPAVAGNMICSIDLLVARRLGLDKLAVRTPRAHMINVAAVSQETFSGQFVAEYLMEAGATVTAMETTARDAASIAAALDGESCDLLLLIGGTGDGRSDMTAEALARRGVLIAHRLALRPGGTTAIGRLGKVPVIALPGSPDQAFAAFLALVQPVLDHLSGRSERSGITLPLSRKVPSAIGLSEIALLGLEQGAWAPLAVGNFSLDAMRLADAWLAVPDDSEGYAAGTPVAAFPLRSMN</sequence>
<dbReference type="GO" id="GO:0005829">
    <property type="term" value="C:cytosol"/>
    <property type="evidence" value="ECO:0007669"/>
    <property type="project" value="TreeGrafter"/>
</dbReference>
<dbReference type="PANTHER" id="PTHR10192">
    <property type="entry name" value="MOLYBDOPTERIN BIOSYNTHESIS PROTEIN"/>
    <property type="match status" value="1"/>
</dbReference>
<dbReference type="GO" id="GO:0006777">
    <property type="term" value="P:Mo-molybdopterin cofactor biosynthetic process"/>
    <property type="evidence" value="ECO:0007669"/>
    <property type="project" value="UniProtKB-UniRule"/>
</dbReference>
<evidence type="ECO:0000256" key="1">
    <source>
        <dbReference type="ARBA" id="ARBA00002901"/>
    </source>
</evidence>
<dbReference type="Gene3D" id="3.90.105.10">
    <property type="entry name" value="Molybdopterin biosynthesis moea protein, domain 2"/>
    <property type="match status" value="1"/>
</dbReference>
<dbReference type="InterPro" id="IPR036425">
    <property type="entry name" value="MoaB/Mog-like_dom_sf"/>
</dbReference>
<dbReference type="Gene3D" id="3.40.980.10">
    <property type="entry name" value="MoaB/Mog-like domain"/>
    <property type="match status" value="1"/>
</dbReference>